<evidence type="ECO:0000256" key="10">
    <source>
        <dbReference type="RuleBase" id="RU003654"/>
    </source>
</evidence>
<evidence type="ECO:0000256" key="7">
    <source>
        <dbReference type="PIRSR" id="PIRSR601211-1"/>
    </source>
</evidence>
<dbReference type="GO" id="GO:0047498">
    <property type="term" value="F:calcium-dependent phospholipase A2 activity"/>
    <property type="evidence" value="ECO:0007669"/>
    <property type="project" value="TreeGrafter"/>
</dbReference>
<feature type="signal peptide" evidence="11">
    <location>
        <begin position="1"/>
        <end position="28"/>
    </location>
</feature>
<dbReference type="Pfam" id="PF00068">
    <property type="entry name" value="Phospholip_A2_1"/>
    <property type="match status" value="1"/>
</dbReference>
<evidence type="ECO:0000256" key="2">
    <source>
        <dbReference type="ARBA" id="ARBA00007056"/>
    </source>
</evidence>
<dbReference type="STRING" id="127582.A0A2Y9DF84"/>
<dbReference type="Proteomes" id="UP000248480">
    <property type="component" value="Unplaced"/>
</dbReference>
<keyword evidence="13" id="KW-1185">Reference proteome</keyword>
<evidence type="ECO:0000313" key="13">
    <source>
        <dbReference type="Proteomes" id="UP000248480"/>
    </source>
</evidence>
<keyword evidence="3 11" id="KW-0964">Secreted</keyword>
<evidence type="ECO:0000256" key="8">
    <source>
        <dbReference type="PIRSR" id="PIRSR601211-2"/>
    </source>
</evidence>
<protein>
    <recommendedName>
        <fullName evidence="11">Phospholipase A2</fullName>
        <ecNumber evidence="11">3.1.1.4</ecNumber>
    </recommendedName>
</protein>
<proteinExistence type="inferred from homology"/>
<dbReference type="SUPFAM" id="SSF48619">
    <property type="entry name" value="Phospholipase A2, PLA2"/>
    <property type="match status" value="1"/>
</dbReference>
<sequence length="161" mass="17851">MGRLPLCLPVMLLLLPLLPDLGPRPGAASRKSHVHRRGLLELAGTLQCASTLSALAYISYGCHCGLGGQGQPRDTTDWCCHRHDCCYAVAEQAGCRPKLDRYSWKCMDKRVVCGPAEDKCQELICKCDREAADCLARAEYNIQHLFYPYFLCGKDSPKCDS</sequence>
<dbReference type="InterPro" id="IPR033113">
    <property type="entry name" value="PLA2_histidine"/>
</dbReference>
<feature type="chain" id="PRO_5015801648" description="Phospholipase A2" evidence="11">
    <location>
        <begin position="29"/>
        <end position="161"/>
    </location>
</feature>
<dbReference type="PANTHER" id="PTHR11716">
    <property type="entry name" value="PHOSPHOLIPASE A2 FAMILY MEMBER"/>
    <property type="match status" value="1"/>
</dbReference>
<feature type="disulfide bond" evidence="9">
    <location>
        <begin position="85"/>
        <end position="159"/>
    </location>
</feature>
<feature type="disulfide bond" evidence="9">
    <location>
        <begin position="113"/>
        <end position="125"/>
    </location>
</feature>
<feature type="binding site" evidence="8">
    <location>
        <position position="65"/>
    </location>
    <ligand>
        <name>Ca(2+)</name>
        <dbReference type="ChEBI" id="CHEBI:29108"/>
    </ligand>
</feature>
<evidence type="ECO:0000256" key="1">
    <source>
        <dbReference type="ARBA" id="ARBA00004613"/>
    </source>
</evidence>
<dbReference type="InterPro" id="IPR036444">
    <property type="entry name" value="PLipase_A2_dom_sf"/>
</dbReference>
<dbReference type="KEGG" id="tmu:101340958"/>
<feature type="disulfide bond" evidence="9">
    <location>
        <begin position="95"/>
        <end position="120"/>
    </location>
</feature>
<keyword evidence="11" id="KW-0732">Signal</keyword>
<comment type="cofactor">
    <cofactor evidence="8">
        <name>Ca(2+)</name>
        <dbReference type="ChEBI" id="CHEBI:29108"/>
    </cofactor>
    <text evidence="8">Binds 1 Ca(2+) ion per subunit.</text>
</comment>
<evidence type="ECO:0000256" key="6">
    <source>
        <dbReference type="ARBA" id="ARBA00049039"/>
    </source>
</evidence>
<dbReference type="RefSeq" id="XP_004373496.1">
    <property type="nucleotide sequence ID" value="XM_004373439.2"/>
</dbReference>
<comment type="subcellular location">
    <subcellularLocation>
        <location evidence="1 11">Secreted</location>
    </subcellularLocation>
</comment>
<dbReference type="PRINTS" id="PR00389">
    <property type="entry name" value="PHPHLIPASEA2"/>
</dbReference>
<feature type="binding site" evidence="8">
    <location>
        <position position="84"/>
    </location>
    <ligand>
        <name>Ca(2+)</name>
        <dbReference type="ChEBI" id="CHEBI:29108"/>
    </ligand>
</feature>
<feature type="disulfide bond" evidence="9">
    <location>
        <begin position="86"/>
        <end position="127"/>
    </location>
</feature>
<dbReference type="GO" id="GO:0005543">
    <property type="term" value="F:phospholipid binding"/>
    <property type="evidence" value="ECO:0007669"/>
    <property type="project" value="TreeGrafter"/>
</dbReference>
<dbReference type="FunCoup" id="A0A2Y9DF84">
    <property type="interactions" value="515"/>
</dbReference>
<comment type="catalytic activity">
    <reaction evidence="5">
        <text>1-hexadecanoyl-2-(9Z-octadecenoyl)-sn-glycero-3-phosphocholine + H2O = 1-hexadecanoyl-sn-glycero-3-phosphocholine + (9Z)-octadecenoate + H(+)</text>
        <dbReference type="Rhea" id="RHEA:38779"/>
        <dbReference type="ChEBI" id="CHEBI:15377"/>
        <dbReference type="ChEBI" id="CHEBI:15378"/>
        <dbReference type="ChEBI" id="CHEBI:30823"/>
        <dbReference type="ChEBI" id="CHEBI:72998"/>
        <dbReference type="ChEBI" id="CHEBI:73001"/>
    </reaction>
    <physiologicalReaction direction="left-to-right" evidence="5">
        <dbReference type="Rhea" id="RHEA:38780"/>
    </physiologicalReaction>
</comment>
<feature type="disulfide bond" evidence="9">
    <location>
        <begin position="62"/>
        <end position="152"/>
    </location>
</feature>
<evidence type="ECO:0000256" key="11">
    <source>
        <dbReference type="RuleBase" id="RU361236"/>
    </source>
</evidence>
<dbReference type="CDD" id="cd00125">
    <property type="entry name" value="PLA2c"/>
    <property type="match status" value="1"/>
</dbReference>
<evidence type="ECO:0000256" key="4">
    <source>
        <dbReference type="ARBA" id="ARBA00023157"/>
    </source>
</evidence>
<keyword evidence="11" id="KW-0378">Hydrolase</keyword>
<name>A0A2Y9DF84_TRIMA</name>
<dbReference type="SMART" id="SM00085">
    <property type="entry name" value="PA2c"/>
    <property type="match status" value="1"/>
</dbReference>
<dbReference type="PROSITE" id="PS00118">
    <property type="entry name" value="PA2_HIS"/>
    <property type="match status" value="1"/>
</dbReference>
<feature type="disulfide bond" evidence="9">
    <location>
        <begin position="79"/>
        <end position="134"/>
    </location>
</feature>
<comment type="catalytic activity">
    <reaction evidence="11">
        <text>a 1,2-diacyl-sn-glycero-3-phosphocholine + H2O = a 1-acyl-sn-glycero-3-phosphocholine + a fatty acid + H(+)</text>
        <dbReference type="Rhea" id="RHEA:15801"/>
        <dbReference type="ChEBI" id="CHEBI:15377"/>
        <dbReference type="ChEBI" id="CHEBI:15378"/>
        <dbReference type="ChEBI" id="CHEBI:28868"/>
        <dbReference type="ChEBI" id="CHEBI:57643"/>
        <dbReference type="ChEBI" id="CHEBI:58168"/>
        <dbReference type="EC" id="3.1.1.4"/>
    </reaction>
</comment>
<gene>
    <name evidence="14" type="primary">LOC101340958</name>
</gene>
<accession>A0A2Y9DF84</accession>
<feature type="active site" evidence="7">
    <location>
        <position position="128"/>
    </location>
</feature>
<dbReference type="InParanoid" id="A0A2Y9DF84"/>
<dbReference type="AlphaFoldDB" id="A0A2Y9DF84"/>
<evidence type="ECO:0000313" key="14">
    <source>
        <dbReference type="RefSeq" id="XP_004373496.1"/>
    </source>
</evidence>
<dbReference type="EC" id="3.1.1.4" evidence="11"/>
<evidence type="ECO:0000256" key="3">
    <source>
        <dbReference type="ARBA" id="ARBA00022525"/>
    </source>
</evidence>
<keyword evidence="8 11" id="KW-0106">Calcium</keyword>
<dbReference type="Gene3D" id="1.20.90.10">
    <property type="entry name" value="Phospholipase A2 domain"/>
    <property type="match status" value="1"/>
</dbReference>
<evidence type="ECO:0000256" key="5">
    <source>
        <dbReference type="ARBA" id="ARBA00048699"/>
    </source>
</evidence>
<dbReference type="InterPro" id="IPR001211">
    <property type="entry name" value="PLA2"/>
</dbReference>
<feature type="active site" evidence="7">
    <location>
        <position position="83"/>
    </location>
</feature>
<dbReference type="InterPro" id="IPR033112">
    <property type="entry name" value="PLA2_Asp_AS"/>
</dbReference>
<reference evidence="14" key="1">
    <citation type="submission" date="2025-08" db="UniProtKB">
        <authorList>
            <consortium name="RefSeq"/>
        </authorList>
    </citation>
    <scope>IDENTIFICATION</scope>
</reference>
<dbReference type="PANTHER" id="PTHR11716:SF4">
    <property type="entry name" value="GROUP 10 SECRETORY PHOSPHOLIPASE A2"/>
    <property type="match status" value="1"/>
</dbReference>
<keyword evidence="4 9" id="KW-1015">Disulfide bond</keyword>
<feature type="binding site" evidence="8">
    <location>
        <position position="67"/>
    </location>
    <ligand>
        <name>Ca(2+)</name>
        <dbReference type="ChEBI" id="CHEBI:29108"/>
    </ligand>
</feature>
<dbReference type="GO" id="GO:0005576">
    <property type="term" value="C:extracellular region"/>
    <property type="evidence" value="ECO:0007669"/>
    <property type="project" value="UniProtKB-SubCell"/>
</dbReference>
<organism evidence="13 14">
    <name type="scientific">Trichechus manatus latirostris</name>
    <name type="common">Florida manatee</name>
    <dbReference type="NCBI Taxonomy" id="127582"/>
    <lineage>
        <taxon>Eukaryota</taxon>
        <taxon>Metazoa</taxon>
        <taxon>Chordata</taxon>
        <taxon>Craniata</taxon>
        <taxon>Vertebrata</taxon>
        <taxon>Euteleostomi</taxon>
        <taxon>Mammalia</taxon>
        <taxon>Eutheria</taxon>
        <taxon>Afrotheria</taxon>
        <taxon>Sirenia</taxon>
        <taxon>Trichechidae</taxon>
        <taxon>Trichechus</taxon>
    </lineage>
</organism>
<evidence type="ECO:0000256" key="9">
    <source>
        <dbReference type="PIRSR" id="PIRSR601211-3"/>
    </source>
</evidence>
<keyword evidence="11" id="KW-0443">Lipid metabolism</keyword>
<keyword evidence="8" id="KW-0479">Metal-binding</keyword>
<evidence type="ECO:0000259" key="12">
    <source>
        <dbReference type="SMART" id="SM00085"/>
    </source>
</evidence>
<dbReference type="GeneID" id="101340958"/>
<dbReference type="GO" id="GO:0016042">
    <property type="term" value="P:lipid catabolic process"/>
    <property type="evidence" value="ECO:0007669"/>
    <property type="project" value="InterPro"/>
</dbReference>
<dbReference type="OrthoDB" id="10069378at2759"/>
<comment type="similarity">
    <text evidence="2 10">Belongs to the phospholipase A2 family.</text>
</comment>
<dbReference type="GO" id="GO:0050482">
    <property type="term" value="P:arachidonate secretion"/>
    <property type="evidence" value="ECO:0007669"/>
    <property type="project" value="InterPro"/>
</dbReference>
<dbReference type="GO" id="GO:0005509">
    <property type="term" value="F:calcium ion binding"/>
    <property type="evidence" value="ECO:0007669"/>
    <property type="project" value="InterPro"/>
</dbReference>
<dbReference type="PROSITE" id="PS00119">
    <property type="entry name" value="PA2_ASP"/>
    <property type="match status" value="1"/>
</dbReference>
<dbReference type="InterPro" id="IPR016090">
    <property type="entry name" value="PLA2-like_dom"/>
</dbReference>
<feature type="domain" description="Phospholipase A2-like central" evidence="12">
    <location>
        <begin position="38"/>
        <end position="153"/>
    </location>
</feature>
<dbReference type="GO" id="GO:0006644">
    <property type="term" value="P:phospholipid metabolic process"/>
    <property type="evidence" value="ECO:0007669"/>
    <property type="project" value="InterPro"/>
</dbReference>
<comment type="catalytic activity">
    <reaction evidence="6">
        <text>1-hexadecanoyl-2-(9Z,12Z-octadecadienoyl)-sn-glycero-3-phosphoethanolamine + H2O = 1-hexadecanoyl-sn-glycero-3-phosphoethanolamine + (9Z,12Z)-octadecadienoate + H(+)</text>
        <dbReference type="Rhea" id="RHEA:40815"/>
        <dbReference type="ChEBI" id="CHEBI:15377"/>
        <dbReference type="ChEBI" id="CHEBI:15378"/>
        <dbReference type="ChEBI" id="CHEBI:30245"/>
        <dbReference type="ChEBI" id="CHEBI:73004"/>
        <dbReference type="ChEBI" id="CHEBI:73008"/>
    </reaction>
    <physiologicalReaction direction="left-to-right" evidence="6">
        <dbReference type="Rhea" id="RHEA:40816"/>
    </physiologicalReaction>
</comment>
<dbReference type="FunFam" id="1.20.90.10:FF:000001">
    <property type="entry name" value="Basic phospholipase A2 homolog"/>
    <property type="match status" value="1"/>
</dbReference>
<feature type="disulfide bond" evidence="9">
    <location>
        <begin position="64"/>
        <end position="80"/>
    </location>
</feature>